<dbReference type="PANTHER" id="PTHR42852">
    <property type="entry name" value="THIOL:DISULFIDE INTERCHANGE PROTEIN DSBE"/>
    <property type="match status" value="1"/>
</dbReference>
<keyword evidence="4" id="KW-0676">Redox-active center</keyword>
<keyword evidence="2" id="KW-0201">Cytochrome c-type biogenesis</keyword>
<accession>A0AB37MG55</accession>
<evidence type="ECO:0000256" key="4">
    <source>
        <dbReference type="ARBA" id="ARBA00023284"/>
    </source>
</evidence>
<dbReference type="PROSITE" id="PS51352">
    <property type="entry name" value="THIOREDOXIN_2"/>
    <property type="match status" value="1"/>
</dbReference>
<dbReference type="GO" id="GO:0016491">
    <property type="term" value="F:oxidoreductase activity"/>
    <property type="evidence" value="ECO:0007669"/>
    <property type="project" value="InterPro"/>
</dbReference>
<reference evidence="7 8" key="1">
    <citation type="submission" date="2018-08" db="EMBL/GenBank/DDBJ databases">
        <title>A genome reference for cultivated species of the human gut microbiota.</title>
        <authorList>
            <person name="Zou Y."/>
            <person name="Xue W."/>
            <person name="Luo G."/>
        </authorList>
    </citation>
    <scope>NUCLEOTIDE SEQUENCE [LARGE SCALE GENOMIC DNA]</scope>
    <source>
        <strain evidence="7 8">AF31-23</strain>
    </source>
</reference>
<evidence type="ECO:0000259" key="6">
    <source>
        <dbReference type="PROSITE" id="PS51352"/>
    </source>
</evidence>
<feature type="chain" id="PRO_5044192249" evidence="5">
    <location>
        <begin position="21"/>
        <end position="480"/>
    </location>
</feature>
<comment type="caution">
    <text evidence="7">The sequence shown here is derived from an EMBL/GenBank/DDBJ whole genome shotgun (WGS) entry which is preliminary data.</text>
</comment>
<dbReference type="RefSeq" id="WP_147331394.1">
    <property type="nucleotide sequence ID" value="NZ_DAWCKB010000109.1"/>
</dbReference>
<dbReference type="Pfam" id="PF08534">
    <property type="entry name" value="Redoxin"/>
    <property type="match status" value="1"/>
</dbReference>
<dbReference type="GO" id="GO:0017004">
    <property type="term" value="P:cytochrome complex assembly"/>
    <property type="evidence" value="ECO:0007669"/>
    <property type="project" value="UniProtKB-KW"/>
</dbReference>
<dbReference type="InterPro" id="IPR013740">
    <property type="entry name" value="Redoxin"/>
</dbReference>
<proteinExistence type="predicted"/>
<evidence type="ECO:0000256" key="5">
    <source>
        <dbReference type="SAM" id="SignalP"/>
    </source>
</evidence>
<name>A0AB37MG55_9BACE</name>
<evidence type="ECO:0000256" key="3">
    <source>
        <dbReference type="ARBA" id="ARBA00023157"/>
    </source>
</evidence>
<dbReference type="PANTHER" id="PTHR42852:SF6">
    <property type="entry name" value="THIOL:DISULFIDE INTERCHANGE PROTEIN DSBE"/>
    <property type="match status" value="1"/>
</dbReference>
<dbReference type="InterPro" id="IPR050553">
    <property type="entry name" value="Thioredoxin_ResA/DsbE_sf"/>
</dbReference>
<dbReference type="CDD" id="cd02966">
    <property type="entry name" value="TlpA_like_family"/>
    <property type="match status" value="1"/>
</dbReference>
<sequence>MKYKLFSLFFMLLLPISGHAQNATILFSTEQDCEISIYEPIDGGYNNQLPTTILKVTTNKPCIYSTDIVSFNFIYCQFSQGTKCEVILFPNDSLKIHINNKQITFEGSNQDGLEYLQDKFTNASHYDLYMGPMEELINEYVGQKREFNTIIPEIQKNIILPTMKTINEIPLSTTTSQDFIDKLGKEILLQYNSYLILLLRSILEIEDYKVTAIKDSTEIVNQIDNLFKTTALLSRETLKYDYDLFVSQYLVFYYGEEAPEECEENIFGPYRNILYAPIDMHPVLLGKAYLRQLERNTPVMNLPKVRKYFNEKFPDSQYTAIINDKSRNEEDSKDFFCSYIKQNIDSLSQLRTISELKNKYIFIDLWASWCMPCRHEFKYKKELNELLSTYKDISVVYISIDSSTQKDSWQQCINNYKLSGFHLLAASELQKSIQKQIYGSDEFTIPRYILLNSDGKILHKNLPRPSHISDLKEVLDKIMQ</sequence>
<evidence type="ECO:0000256" key="2">
    <source>
        <dbReference type="ARBA" id="ARBA00022748"/>
    </source>
</evidence>
<gene>
    <name evidence="7" type="ORF">DWZ32_02260</name>
</gene>
<dbReference type="InterPro" id="IPR036249">
    <property type="entry name" value="Thioredoxin-like_sf"/>
</dbReference>
<dbReference type="GO" id="GO:0030313">
    <property type="term" value="C:cell envelope"/>
    <property type="evidence" value="ECO:0007669"/>
    <property type="project" value="UniProtKB-SubCell"/>
</dbReference>
<feature type="signal peptide" evidence="5">
    <location>
        <begin position="1"/>
        <end position="20"/>
    </location>
</feature>
<keyword evidence="3" id="KW-1015">Disulfide bond</keyword>
<evidence type="ECO:0000256" key="1">
    <source>
        <dbReference type="ARBA" id="ARBA00004196"/>
    </source>
</evidence>
<evidence type="ECO:0000313" key="8">
    <source>
        <dbReference type="Proteomes" id="UP000286003"/>
    </source>
</evidence>
<protein>
    <submittedName>
        <fullName evidence="7">TlpA family protein disulfide reductase</fullName>
    </submittedName>
</protein>
<dbReference type="Proteomes" id="UP000286003">
    <property type="component" value="Unassembled WGS sequence"/>
</dbReference>
<keyword evidence="5" id="KW-0732">Signal</keyword>
<feature type="domain" description="Thioredoxin" evidence="6">
    <location>
        <begin position="307"/>
        <end position="480"/>
    </location>
</feature>
<organism evidence="7 8">
    <name type="scientific">Bacteroides intestinalis</name>
    <dbReference type="NCBI Taxonomy" id="329854"/>
    <lineage>
        <taxon>Bacteria</taxon>
        <taxon>Pseudomonadati</taxon>
        <taxon>Bacteroidota</taxon>
        <taxon>Bacteroidia</taxon>
        <taxon>Bacteroidales</taxon>
        <taxon>Bacteroidaceae</taxon>
        <taxon>Bacteroides</taxon>
    </lineage>
</organism>
<dbReference type="AlphaFoldDB" id="A0AB37MG55"/>
<evidence type="ECO:0000313" key="7">
    <source>
        <dbReference type="EMBL" id="RHN09998.1"/>
    </source>
</evidence>
<dbReference type="InterPro" id="IPR013766">
    <property type="entry name" value="Thioredoxin_domain"/>
</dbReference>
<dbReference type="Gene3D" id="3.40.30.10">
    <property type="entry name" value="Glutaredoxin"/>
    <property type="match status" value="1"/>
</dbReference>
<dbReference type="SUPFAM" id="SSF52833">
    <property type="entry name" value="Thioredoxin-like"/>
    <property type="match status" value="1"/>
</dbReference>
<dbReference type="EMBL" id="QRQM01000002">
    <property type="protein sequence ID" value="RHN09998.1"/>
    <property type="molecule type" value="Genomic_DNA"/>
</dbReference>
<comment type="subcellular location">
    <subcellularLocation>
        <location evidence="1">Cell envelope</location>
    </subcellularLocation>
</comment>